<organism evidence="1 2">
    <name type="scientific">Brucella rhizosphaerae</name>
    <dbReference type="NCBI Taxonomy" id="571254"/>
    <lineage>
        <taxon>Bacteria</taxon>
        <taxon>Pseudomonadati</taxon>
        <taxon>Pseudomonadota</taxon>
        <taxon>Alphaproteobacteria</taxon>
        <taxon>Hyphomicrobiales</taxon>
        <taxon>Brucellaceae</taxon>
        <taxon>Brucella/Ochrobactrum group</taxon>
        <taxon>Brucella</taxon>
    </lineage>
</organism>
<dbReference type="AlphaFoldDB" id="A0A256F4L7"/>
<accession>A0A256F4L7</accession>
<gene>
    <name evidence="1" type="ORF">CEV32_2215</name>
</gene>
<dbReference type="Proteomes" id="UP000216345">
    <property type="component" value="Unassembled WGS sequence"/>
</dbReference>
<name>A0A256F4L7_9HYPH</name>
<evidence type="ECO:0000313" key="1">
    <source>
        <dbReference type="EMBL" id="OYR09784.1"/>
    </source>
</evidence>
<sequence length="104" mass="12276">MMAFNRLTLCVSQKMPFCGYRSSRYVLFMKTGMNLACQFRMCVFLTKEENSRRNDALWGIARISNTRIEAQIATERTDYDPTFFSAHLPENRFTVFGRHSKFLR</sequence>
<comment type="caution">
    <text evidence="1">The sequence shown here is derived from an EMBL/GenBank/DDBJ whole genome shotgun (WGS) entry which is preliminary data.</text>
</comment>
<evidence type="ECO:0000313" key="2">
    <source>
        <dbReference type="Proteomes" id="UP000216345"/>
    </source>
</evidence>
<dbReference type="EMBL" id="NNRK01000034">
    <property type="protein sequence ID" value="OYR09784.1"/>
    <property type="molecule type" value="Genomic_DNA"/>
</dbReference>
<keyword evidence="2" id="KW-1185">Reference proteome</keyword>
<protein>
    <submittedName>
        <fullName evidence="1">Uncharacterized protein</fullName>
    </submittedName>
</protein>
<proteinExistence type="predicted"/>
<reference evidence="1 2" key="1">
    <citation type="submission" date="2017-07" db="EMBL/GenBank/DDBJ databases">
        <title>Phylogenetic study on the rhizospheric bacterium Ochrobactrum sp. A44.</title>
        <authorList>
            <person name="Krzyzanowska D.M."/>
            <person name="Ossowicki A."/>
            <person name="Rajewska M."/>
            <person name="Maciag T."/>
            <person name="Kaczynski Z."/>
            <person name="Czerwicka M."/>
            <person name="Jafra S."/>
        </authorList>
    </citation>
    <scope>NUCLEOTIDE SEQUENCE [LARGE SCALE GENOMIC DNA]</scope>
    <source>
        <strain evidence="1 2">PR17</strain>
    </source>
</reference>